<dbReference type="Proteomes" id="UP000818029">
    <property type="component" value="Chromosome A08"/>
</dbReference>
<dbReference type="Pfam" id="PF03732">
    <property type="entry name" value="Retrotrans_gag"/>
    <property type="match status" value="1"/>
</dbReference>
<dbReference type="SUPFAM" id="SSF56672">
    <property type="entry name" value="DNA/RNA polymerases"/>
    <property type="match status" value="1"/>
</dbReference>
<evidence type="ECO:0000313" key="3">
    <source>
        <dbReference type="Proteomes" id="UP000818029"/>
    </source>
</evidence>
<feature type="region of interest" description="Disordered" evidence="1">
    <location>
        <begin position="55"/>
        <end position="90"/>
    </location>
</feature>
<dbReference type="GeneID" id="121205015"/>
<organism evidence="3 4">
    <name type="scientific">Gossypium hirsutum</name>
    <name type="common">Upland cotton</name>
    <name type="synonym">Gossypium mexicanum</name>
    <dbReference type="NCBI Taxonomy" id="3635"/>
    <lineage>
        <taxon>Eukaryota</taxon>
        <taxon>Viridiplantae</taxon>
        <taxon>Streptophyta</taxon>
        <taxon>Embryophyta</taxon>
        <taxon>Tracheophyta</taxon>
        <taxon>Spermatophyta</taxon>
        <taxon>Magnoliopsida</taxon>
        <taxon>eudicotyledons</taxon>
        <taxon>Gunneridae</taxon>
        <taxon>Pentapetalae</taxon>
        <taxon>rosids</taxon>
        <taxon>malvids</taxon>
        <taxon>Malvales</taxon>
        <taxon>Malvaceae</taxon>
        <taxon>Malvoideae</taxon>
        <taxon>Gossypium</taxon>
    </lineage>
</organism>
<dbReference type="PANTHER" id="PTHR34482:SF36">
    <property type="entry name" value="RETROTRANSPOSON GAG DOMAIN-CONTAINING PROTEIN"/>
    <property type="match status" value="1"/>
</dbReference>
<dbReference type="Gene3D" id="3.30.70.270">
    <property type="match status" value="1"/>
</dbReference>
<evidence type="ECO:0000259" key="2">
    <source>
        <dbReference type="Pfam" id="PF03732"/>
    </source>
</evidence>
<protein>
    <recommendedName>
        <fullName evidence="2">Retrotransposon gag domain-containing protein</fullName>
    </recommendedName>
</protein>
<gene>
    <name evidence="4" type="primary">LOC121205015</name>
</gene>
<name>A0ABM2YMX7_GOSHI</name>
<feature type="domain" description="Retrotransposon gag" evidence="2">
    <location>
        <begin position="137"/>
        <end position="222"/>
    </location>
</feature>
<feature type="compositionally biased region" description="Pro residues" evidence="1">
    <location>
        <begin position="61"/>
        <end position="81"/>
    </location>
</feature>
<feature type="compositionally biased region" description="Polar residues" evidence="1">
    <location>
        <begin position="15"/>
        <end position="28"/>
    </location>
</feature>
<evidence type="ECO:0000256" key="1">
    <source>
        <dbReference type="SAM" id="MobiDB-lite"/>
    </source>
</evidence>
<feature type="compositionally biased region" description="Basic and acidic residues" evidence="1">
    <location>
        <begin position="1"/>
        <end position="14"/>
    </location>
</feature>
<dbReference type="InterPro" id="IPR043502">
    <property type="entry name" value="DNA/RNA_pol_sf"/>
</dbReference>
<feature type="region of interest" description="Disordered" evidence="1">
    <location>
        <begin position="1"/>
        <end position="32"/>
    </location>
</feature>
<dbReference type="PANTHER" id="PTHR34482">
    <property type="entry name" value="DNA DAMAGE-INDUCIBLE PROTEIN 1-LIKE"/>
    <property type="match status" value="1"/>
</dbReference>
<reference evidence="3" key="1">
    <citation type="journal article" date="2020" name="Nat. Genet.">
        <title>Genomic diversifications of five Gossypium allopolyploid species and their impact on cotton improvement.</title>
        <authorList>
            <person name="Chen Z.J."/>
            <person name="Sreedasyam A."/>
            <person name="Ando A."/>
            <person name="Song Q."/>
            <person name="De Santiago L.M."/>
            <person name="Hulse-Kemp A.M."/>
            <person name="Ding M."/>
            <person name="Ye W."/>
            <person name="Kirkbride R.C."/>
            <person name="Jenkins J."/>
            <person name="Plott C."/>
            <person name="Lovell J."/>
            <person name="Lin Y.M."/>
            <person name="Vaughn R."/>
            <person name="Liu B."/>
            <person name="Simpson S."/>
            <person name="Scheffler B.E."/>
            <person name="Wen L."/>
            <person name="Saski C.A."/>
            <person name="Grover C.E."/>
            <person name="Hu G."/>
            <person name="Conover J.L."/>
            <person name="Carlson J.W."/>
            <person name="Shu S."/>
            <person name="Boston L.B."/>
            <person name="Williams M."/>
            <person name="Peterson D.G."/>
            <person name="McGee K."/>
            <person name="Jones D.C."/>
            <person name="Wendel J.F."/>
            <person name="Stelly D.M."/>
            <person name="Grimwood J."/>
            <person name="Schmutz J."/>
        </authorList>
    </citation>
    <scope>NUCLEOTIDE SEQUENCE [LARGE SCALE GENOMIC DNA]</scope>
    <source>
        <strain evidence="3">cv. TM-1</strain>
    </source>
</reference>
<dbReference type="InterPro" id="IPR043128">
    <property type="entry name" value="Rev_trsase/Diguanyl_cyclase"/>
</dbReference>
<dbReference type="RefSeq" id="XP_040931881.1">
    <property type="nucleotide sequence ID" value="XM_041075947.1"/>
</dbReference>
<sequence length="498" mass="57911">MSDRPERTEQEEANSRVQTPEQGTSSDIPISMMRERELRNMIYGVMNQWYKEMIQERSQSQPPPPPTAPPMVPPVAPPPPSIIETSKRSPIEKLRKFGAEEFRGRSDDDPIKAEYWLQSLVRIFKQMTCSPEDYLRCAVSLLKEEAYNWWETMEAVVPAEKLTWEFFQNEFKKKYVGKRYLGKKKREFLDPWQRNKSVAEYKREFVYLSKYARDIVPTEEEMYRVQKLEEVYNRKIQRDRKNKESFKRGASKSFSDLPVKKSRVEISRTTSVPGRLGRGRSRQSDFKVFDRPTASVSSVQNTPRLKCQYCGRHHFGECRTKMGAFINVGLLIILFEIAPSCKKMKWIRNRYREPLPKEVDVRARAVLQGLPVRLKQLPIVNEFTDVFPEELLGLPPDREVEFVIDVIPGTASISKNVEFVWSEKCQQSFDQLKKMLTEALVLTQPESGKANVVADALSRKSSLFALRAMNVYLSVNENGLVLAELKEKSTFLQRIREL</sequence>
<reference evidence="4" key="2">
    <citation type="submission" date="2025-08" db="UniProtKB">
        <authorList>
            <consortium name="RefSeq"/>
        </authorList>
    </citation>
    <scope>IDENTIFICATION</scope>
</reference>
<keyword evidence="3" id="KW-1185">Reference proteome</keyword>
<accession>A0ABM2YMX7</accession>
<evidence type="ECO:0000313" key="4">
    <source>
        <dbReference type="RefSeq" id="XP_040931881.1"/>
    </source>
</evidence>
<proteinExistence type="predicted"/>
<dbReference type="InterPro" id="IPR005162">
    <property type="entry name" value="Retrotrans_gag_dom"/>
</dbReference>